<sequence>MPVDEMDMLDRRIAAALQVDGRASWRQIAEVLDEPVRMVSRRANALLAAQTVRVTAVLDLVHWHLATLTCAPKAADAVARAVAGRGDVNMVYTLAHGGLVLAETRVERGSTIMNLWTELGAIDGVEQVTLEPILRYFRTIDDWRPAILTPDEIARLEVPTDPVSSQEPHEPLDDVNAAIADALISDGRRPYDALGALVGISEPTARRRVESLRQRGVLRIRALVSPQALGLPVETMIWVDCPPAAASTVGAAIAALPQVAYAVLTLGSSAVVAYLACVDNRQLRSVLTDSHWGTDVTRIRSTTVLRAFKRSGLLL</sequence>
<dbReference type="Gene3D" id="1.10.10.10">
    <property type="entry name" value="Winged helix-like DNA-binding domain superfamily/Winged helix DNA-binding domain"/>
    <property type="match status" value="2"/>
</dbReference>
<comment type="caution">
    <text evidence="5">The sequence shown here is derived from an EMBL/GenBank/DDBJ whole genome shotgun (WGS) entry which is preliminary data.</text>
</comment>
<evidence type="ECO:0000256" key="2">
    <source>
        <dbReference type="ARBA" id="ARBA00023125"/>
    </source>
</evidence>
<dbReference type="AlphaFoldDB" id="A0A848KSW7"/>
<dbReference type="InterPro" id="IPR019885">
    <property type="entry name" value="Tscrpt_reg_HTH_AsnC-type_CS"/>
</dbReference>
<keyword evidence="1" id="KW-0805">Transcription regulation</keyword>
<dbReference type="InterPro" id="IPR011008">
    <property type="entry name" value="Dimeric_a/b-barrel"/>
</dbReference>
<dbReference type="GO" id="GO:0043200">
    <property type="term" value="P:response to amino acid"/>
    <property type="evidence" value="ECO:0007669"/>
    <property type="project" value="TreeGrafter"/>
</dbReference>
<dbReference type="PANTHER" id="PTHR30154:SF45">
    <property type="entry name" value="TRANSCRIPTIONAL REGULATORY PROTEIN (PROBABLY ASNC-FAMILY)-RELATED"/>
    <property type="match status" value="1"/>
</dbReference>
<dbReference type="InterPro" id="IPR019888">
    <property type="entry name" value="Tscrpt_reg_AsnC-like"/>
</dbReference>
<dbReference type="RefSeq" id="WP_170193600.1">
    <property type="nucleotide sequence ID" value="NZ_JABBNB010000006.1"/>
</dbReference>
<dbReference type="PROSITE" id="PS00519">
    <property type="entry name" value="HTH_ASNC_1"/>
    <property type="match status" value="1"/>
</dbReference>
<evidence type="ECO:0000256" key="3">
    <source>
        <dbReference type="ARBA" id="ARBA00023163"/>
    </source>
</evidence>
<evidence type="ECO:0000313" key="6">
    <source>
        <dbReference type="Proteomes" id="UP000550729"/>
    </source>
</evidence>
<keyword evidence="6" id="KW-1185">Reference proteome</keyword>
<dbReference type="GO" id="GO:0005829">
    <property type="term" value="C:cytosol"/>
    <property type="evidence" value="ECO:0007669"/>
    <property type="project" value="TreeGrafter"/>
</dbReference>
<accession>A0A848KSW7</accession>
<reference evidence="5 6" key="1">
    <citation type="submission" date="2020-04" db="EMBL/GenBank/DDBJ databases">
        <title>Gordonia sp. nov. TBRC 11910.</title>
        <authorList>
            <person name="Suriyachadkun C."/>
        </authorList>
    </citation>
    <scope>NUCLEOTIDE SEQUENCE [LARGE SCALE GENOMIC DNA]</scope>
    <source>
        <strain evidence="5 6">TBRC 11910</strain>
    </source>
</reference>
<dbReference type="SUPFAM" id="SSF46785">
    <property type="entry name" value="Winged helix' DNA-binding domain"/>
    <property type="match status" value="2"/>
</dbReference>
<dbReference type="Gene3D" id="3.30.70.920">
    <property type="match status" value="1"/>
</dbReference>
<dbReference type="Pfam" id="PF13404">
    <property type="entry name" value="HTH_AsnC-type"/>
    <property type="match status" value="2"/>
</dbReference>
<evidence type="ECO:0000256" key="1">
    <source>
        <dbReference type="ARBA" id="ARBA00023015"/>
    </source>
</evidence>
<dbReference type="GO" id="GO:0043565">
    <property type="term" value="F:sequence-specific DNA binding"/>
    <property type="evidence" value="ECO:0007669"/>
    <property type="project" value="InterPro"/>
</dbReference>
<protein>
    <submittedName>
        <fullName evidence="5">Lrp/AsnC family transcriptional regulator</fullName>
    </submittedName>
</protein>
<dbReference type="PROSITE" id="PS50956">
    <property type="entry name" value="HTH_ASNC_2"/>
    <property type="match status" value="1"/>
</dbReference>
<evidence type="ECO:0000313" key="5">
    <source>
        <dbReference type="EMBL" id="NMO01097.1"/>
    </source>
</evidence>
<dbReference type="InterPro" id="IPR000485">
    <property type="entry name" value="AsnC-type_HTH_dom"/>
</dbReference>
<name>A0A848KSW7_9ACTN</name>
<feature type="domain" description="HTH asnC-type" evidence="4">
    <location>
        <begin position="172"/>
        <end position="232"/>
    </location>
</feature>
<dbReference type="InterPro" id="IPR036388">
    <property type="entry name" value="WH-like_DNA-bd_sf"/>
</dbReference>
<dbReference type="EMBL" id="JABBNB010000006">
    <property type="protein sequence ID" value="NMO01097.1"/>
    <property type="molecule type" value="Genomic_DNA"/>
</dbReference>
<dbReference type="PANTHER" id="PTHR30154">
    <property type="entry name" value="LEUCINE-RESPONSIVE REGULATORY PROTEIN"/>
    <property type="match status" value="1"/>
</dbReference>
<dbReference type="SMART" id="SM00344">
    <property type="entry name" value="HTH_ASNC"/>
    <property type="match status" value="1"/>
</dbReference>
<gene>
    <name evidence="5" type="ORF">HH308_07690</name>
</gene>
<evidence type="ECO:0000259" key="4">
    <source>
        <dbReference type="PROSITE" id="PS50956"/>
    </source>
</evidence>
<organism evidence="5 6">
    <name type="scientific">Gordonia asplenii</name>
    <dbReference type="NCBI Taxonomy" id="2725283"/>
    <lineage>
        <taxon>Bacteria</taxon>
        <taxon>Bacillati</taxon>
        <taxon>Actinomycetota</taxon>
        <taxon>Actinomycetes</taxon>
        <taxon>Mycobacteriales</taxon>
        <taxon>Gordoniaceae</taxon>
        <taxon>Gordonia</taxon>
    </lineage>
</organism>
<dbReference type="PRINTS" id="PR00033">
    <property type="entry name" value="HTHASNC"/>
</dbReference>
<keyword evidence="2" id="KW-0238">DNA-binding</keyword>
<keyword evidence="3" id="KW-0804">Transcription</keyword>
<proteinExistence type="predicted"/>
<dbReference type="Proteomes" id="UP000550729">
    <property type="component" value="Unassembled WGS sequence"/>
</dbReference>
<dbReference type="InterPro" id="IPR036390">
    <property type="entry name" value="WH_DNA-bd_sf"/>
</dbReference>
<dbReference type="SUPFAM" id="SSF54909">
    <property type="entry name" value="Dimeric alpha+beta barrel"/>
    <property type="match status" value="1"/>
</dbReference>